<dbReference type="InterPro" id="IPR008271">
    <property type="entry name" value="Ser/Thr_kinase_AS"/>
</dbReference>
<dbReference type="PROSITE" id="PS00108">
    <property type="entry name" value="PROTEIN_KINASE_ST"/>
    <property type="match status" value="1"/>
</dbReference>
<accession>A0A401Z8Z5</accession>
<dbReference type="AlphaFoldDB" id="A0A401Z8Z5"/>
<dbReference type="CDD" id="cd14014">
    <property type="entry name" value="STKc_PknB_like"/>
    <property type="match status" value="1"/>
</dbReference>
<evidence type="ECO:0000259" key="8">
    <source>
        <dbReference type="PROSITE" id="PS50011"/>
    </source>
</evidence>
<feature type="region of interest" description="Disordered" evidence="6">
    <location>
        <begin position="268"/>
        <end position="299"/>
    </location>
</feature>
<feature type="binding site" evidence="5">
    <location>
        <position position="41"/>
    </location>
    <ligand>
        <name>ATP</name>
        <dbReference type="ChEBI" id="CHEBI:30616"/>
    </ligand>
</feature>
<evidence type="ECO:0000313" key="9">
    <source>
        <dbReference type="EMBL" id="GCE03347.1"/>
    </source>
</evidence>
<comment type="caution">
    <text evidence="9">The sequence shown here is derived from an EMBL/GenBank/DDBJ whole genome shotgun (WGS) entry which is preliminary data.</text>
</comment>
<dbReference type="RefSeq" id="WP_126594635.1">
    <property type="nucleotide sequence ID" value="NZ_BIFQ01000001.1"/>
</dbReference>
<gene>
    <name evidence="9" type="ORF">KDAU_06760</name>
</gene>
<keyword evidence="7" id="KW-0472">Membrane</keyword>
<dbReference type="FunFam" id="1.10.510.10:FF:000571">
    <property type="entry name" value="Maternal embryonic leucine zipper kinase"/>
    <property type="match status" value="1"/>
</dbReference>
<dbReference type="InterPro" id="IPR000719">
    <property type="entry name" value="Prot_kinase_dom"/>
</dbReference>
<dbReference type="PANTHER" id="PTHR43289:SF34">
    <property type="entry name" value="SERINE_THREONINE-PROTEIN KINASE YBDM-RELATED"/>
    <property type="match status" value="1"/>
</dbReference>
<dbReference type="Proteomes" id="UP000287224">
    <property type="component" value="Unassembled WGS sequence"/>
</dbReference>
<evidence type="ECO:0000256" key="3">
    <source>
        <dbReference type="ARBA" id="ARBA00022777"/>
    </source>
</evidence>
<dbReference type="GO" id="GO:0005524">
    <property type="term" value="F:ATP binding"/>
    <property type="evidence" value="ECO:0007669"/>
    <property type="project" value="UniProtKB-UniRule"/>
</dbReference>
<sequence>MMEFIGTQLGNYRILKRLGHGGFADVYLGEHVYLHTQAAIKILHAQIAQEEIDRFSNEAQVIAHLIHPHIIRVLDFGVENSTPFLVMEYATGGTLRQQVPRGTRLGTAAFMPYVQQVASALQYAHDQKLIHRDVKPQNMLLDQHGELRLSDFGIAAIEQTSQNQQTEEAVLGTIAYMAPEQLQGKARPASDQYSLAIVVYEWLAGHRPFAGSHVELITQHLTAPPPPIDEQALQIPHAFTEVLFKALAKDPHARFACVQNFADALEQTLDPRRTPTTITTPPTSRTDAAEQRTSHVSTTRLPAAASLPQTAAVGFQPQMAQSISSDGRFTSIMTRSKPVVKKAAGCTRNLVLTLLIIPLLLCGLGFAGYSYLINRNPPSQATEIANNFMGALRARNYEQAYNDLGATVGEHDSFIKQAQGEDRCYGPVTNYTETSSIAPNGTQVHNYTITRSHLSKSYHLHLTLGKDFWGNWHVTDYNSDVLSGNPACNA</sequence>
<keyword evidence="7" id="KW-0812">Transmembrane</keyword>
<feature type="transmembrane region" description="Helical" evidence="7">
    <location>
        <begin position="350"/>
        <end position="372"/>
    </location>
</feature>
<evidence type="ECO:0000256" key="2">
    <source>
        <dbReference type="ARBA" id="ARBA00022741"/>
    </source>
</evidence>
<dbReference type="InterPro" id="IPR011009">
    <property type="entry name" value="Kinase-like_dom_sf"/>
</dbReference>
<evidence type="ECO:0000256" key="5">
    <source>
        <dbReference type="PROSITE-ProRule" id="PRU10141"/>
    </source>
</evidence>
<keyword evidence="1" id="KW-0808">Transferase</keyword>
<evidence type="ECO:0000256" key="1">
    <source>
        <dbReference type="ARBA" id="ARBA00022679"/>
    </source>
</evidence>
<reference evidence="10" key="1">
    <citation type="submission" date="2018-12" db="EMBL/GenBank/DDBJ databases">
        <title>Tengunoibacter tsumagoiensis gen. nov., sp. nov., Dictyobacter kobayashii sp. nov., D. alpinus sp. nov., and D. joshuensis sp. nov. and description of Dictyobacteraceae fam. nov. within the order Ktedonobacterales isolated from Tengu-no-mugimeshi.</title>
        <authorList>
            <person name="Wang C.M."/>
            <person name="Zheng Y."/>
            <person name="Sakai Y."/>
            <person name="Toyoda A."/>
            <person name="Minakuchi Y."/>
            <person name="Abe K."/>
            <person name="Yokota A."/>
            <person name="Yabe S."/>
        </authorList>
    </citation>
    <scope>NUCLEOTIDE SEQUENCE [LARGE SCALE GENOMIC DNA]</scope>
    <source>
        <strain evidence="10">S-27</strain>
    </source>
</reference>
<proteinExistence type="predicted"/>
<dbReference type="PROSITE" id="PS00107">
    <property type="entry name" value="PROTEIN_KINASE_ATP"/>
    <property type="match status" value="1"/>
</dbReference>
<keyword evidence="2 5" id="KW-0547">Nucleotide-binding</keyword>
<keyword evidence="4 5" id="KW-0067">ATP-binding</keyword>
<dbReference type="SUPFAM" id="SSF56112">
    <property type="entry name" value="Protein kinase-like (PK-like)"/>
    <property type="match status" value="1"/>
</dbReference>
<dbReference type="OrthoDB" id="9801841at2"/>
<feature type="compositionally biased region" description="Low complexity" evidence="6">
    <location>
        <begin position="274"/>
        <end position="286"/>
    </location>
</feature>
<dbReference type="EMBL" id="BIFQ01000001">
    <property type="protein sequence ID" value="GCE03347.1"/>
    <property type="molecule type" value="Genomic_DNA"/>
</dbReference>
<dbReference type="GO" id="GO:0004674">
    <property type="term" value="F:protein serine/threonine kinase activity"/>
    <property type="evidence" value="ECO:0007669"/>
    <property type="project" value="TreeGrafter"/>
</dbReference>
<evidence type="ECO:0000313" key="10">
    <source>
        <dbReference type="Proteomes" id="UP000287224"/>
    </source>
</evidence>
<feature type="domain" description="Protein kinase" evidence="8">
    <location>
        <begin position="12"/>
        <end position="269"/>
    </location>
</feature>
<keyword evidence="7" id="KW-1133">Transmembrane helix</keyword>
<protein>
    <recommendedName>
        <fullName evidence="8">Protein kinase domain-containing protein</fullName>
    </recommendedName>
</protein>
<dbReference type="Gene3D" id="1.10.510.10">
    <property type="entry name" value="Transferase(Phosphotransferase) domain 1"/>
    <property type="match status" value="1"/>
</dbReference>
<keyword evidence="10" id="KW-1185">Reference proteome</keyword>
<dbReference type="SMART" id="SM00220">
    <property type="entry name" value="S_TKc"/>
    <property type="match status" value="1"/>
</dbReference>
<name>A0A401Z8Z5_9CHLR</name>
<dbReference type="PANTHER" id="PTHR43289">
    <property type="entry name" value="MITOGEN-ACTIVATED PROTEIN KINASE KINASE KINASE 20-RELATED"/>
    <property type="match status" value="1"/>
</dbReference>
<dbReference type="InterPro" id="IPR017441">
    <property type="entry name" value="Protein_kinase_ATP_BS"/>
</dbReference>
<evidence type="ECO:0000256" key="4">
    <source>
        <dbReference type="ARBA" id="ARBA00022840"/>
    </source>
</evidence>
<keyword evidence="3" id="KW-0418">Kinase</keyword>
<dbReference type="PROSITE" id="PS50011">
    <property type="entry name" value="PROTEIN_KINASE_DOM"/>
    <property type="match status" value="1"/>
</dbReference>
<evidence type="ECO:0000256" key="7">
    <source>
        <dbReference type="SAM" id="Phobius"/>
    </source>
</evidence>
<evidence type="ECO:0000256" key="6">
    <source>
        <dbReference type="SAM" id="MobiDB-lite"/>
    </source>
</evidence>
<organism evidence="9 10">
    <name type="scientific">Dictyobacter aurantiacus</name>
    <dbReference type="NCBI Taxonomy" id="1936993"/>
    <lineage>
        <taxon>Bacteria</taxon>
        <taxon>Bacillati</taxon>
        <taxon>Chloroflexota</taxon>
        <taxon>Ktedonobacteria</taxon>
        <taxon>Ktedonobacterales</taxon>
        <taxon>Dictyobacteraceae</taxon>
        <taxon>Dictyobacter</taxon>
    </lineage>
</organism>
<dbReference type="Pfam" id="PF00069">
    <property type="entry name" value="Pkinase"/>
    <property type="match status" value="1"/>
</dbReference>